<protein>
    <submittedName>
        <fullName evidence="2">Uncharacterized protein</fullName>
    </submittedName>
</protein>
<evidence type="ECO:0000256" key="1">
    <source>
        <dbReference type="SAM" id="MobiDB-lite"/>
    </source>
</evidence>
<gene>
    <name evidence="2" type="ORF">P154DRAFT_232818</name>
</gene>
<feature type="compositionally biased region" description="Polar residues" evidence="1">
    <location>
        <begin position="332"/>
        <end position="345"/>
    </location>
</feature>
<evidence type="ECO:0000313" key="3">
    <source>
        <dbReference type="Proteomes" id="UP000799779"/>
    </source>
</evidence>
<feature type="region of interest" description="Disordered" evidence="1">
    <location>
        <begin position="84"/>
        <end position="200"/>
    </location>
</feature>
<evidence type="ECO:0000313" key="2">
    <source>
        <dbReference type="EMBL" id="KAF1999273.1"/>
    </source>
</evidence>
<reference evidence="2" key="1">
    <citation type="journal article" date="2020" name="Stud. Mycol.">
        <title>101 Dothideomycetes genomes: a test case for predicting lifestyles and emergence of pathogens.</title>
        <authorList>
            <person name="Haridas S."/>
            <person name="Albert R."/>
            <person name="Binder M."/>
            <person name="Bloem J."/>
            <person name="Labutti K."/>
            <person name="Salamov A."/>
            <person name="Andreopoulos B."/>
            <person name="Baker S."/>
            <person name="Barry K."/>
            <person name="Bills G."/>
            <person name="Bluhm B."/>
            <person name="Cannon C."/>
            <person name="Castanera R."/>
            <person name="Culley D."/>
            <person name="Daum C."/>
            <person name="Ezra D."/>
            <person name="Gonzalez J."/>
            <person name="Henrissat B."/>
            <person name="Kuo A."/>
            <person name="Liang C."/>
            <person name="Lipzen A."/>
            <person name="Lutzoni F."/>
            <person name="Magnuson J."/>
            <person name="Mondo S."/>
            <person name="Nolan M."/>
            <person name="Ohm R."/>
            <person name="Pangilinan J."/>
            <person name="Park H.-J."/>
            <person name="Ramirez L."/>
            <person name="Alfaro M."/>
            <person name="Sun H."/>
            <person name="Tritt A."/>
            <person name="Yoshinaga Y."/>
            <person name="Zwiers L.-H."/>
            <person name="Turgeon B."/>
            <person name="Goodwin S."/>
            <person name="Spatafora J."/>
            <person name="Crous P."/>
            <person name="Grigoriev I."/>
        </authorList>
    </citation>
    <scope>NUCLEOTIDE SEQUENCE</scope>
    <source>
        <strain evidence="2">CBS 123094</strain>
    </source>
</reference>
<keyword evidence="3" id="KW-1185">Reference proteome</keyword>
<name>A0A6A5WBJ5_9PLEO</name>
<proteinExistence type="predicted"/>
<organism evidence="2 3">
    <name type="scientific">Amniculicola lignicola CBS 123094</name>
    <dbReference type="NCBI Taxonomy" id="1392246"/>
    <lineage>
        <taxon>Eukaryota</taxon>
        <taxon>Fungi</taxon>
        <taxon>Dikarya</taxon>
        <taxon>Ascomycota</taxon>
        <taxon>Pezizomycotina</taxon>
        <taxon>Dothideomycetes</taxon>
        <taxon>Pleosporomycetidae</taxon>
        <taxon>Pleosporales</taxon>
        <taxon>Amniculicolaceae</taxon>
        <taxon>Amniculicola</taxon>
    </lineage>
</organism>
<feature type="compositionally biased region" description="Polar residues" evidence="1">
    <location>
        <begin position="311"/>
        <end position="320"/>
    </location>
</feature>
<dbReference type="AlphaFoldDB" id="A0A6A5WBJ5"/>
<feature type="compositionally biased region" description="Polar residues" evidence="1">
    <location>
        <begin position="166"/>
        <end position="180"/>
    </location>
</feature>
<feature type="compositionally biased region" description="Polar residues" evidence="1">
    <location>
        <begin position="139"/>
        <end position="152"/>
    </location>
</feature>
<accession>A0A6A5WBJ5</accession>
<dbReference type="EMBL" id="ML977597">
    <property type="protein sequence ID" value="KAF1999273.1"/>
    <property type="molecule type" value="Genomic_DNA"/>
</dbReference>
<sequence length="411" mass="43320">MNRLHVINQALKTQLPQETFNERCQALTRRILSFQSIKSLPLEAGTDGNASFTDIAGSAHDNLGGLVAHLQRHSTPSRIDAIDHRARDPNDEPTAAAVAAEDNTIWRGTNTPVAGNPTGGRGNTISPDQRPSNHEVGQAQFSPGVSMPTSPTHCGAEPHPKRRRVSQSNNSRAPTSNDLPSSYVDPFNDNVQGDDDSTQSPRALIPFQSPAGLEGCYHDSLLHPGPDVVATATQDTPYTRSSRQLCALLPSKATPDVPLYAGLGYLTNASLQDPIARSPAGIQSTPPSRIPGEVDANTVHQFPELGGAEGQQGSTVQSSEGAIHGSTPGEDINTSRPGTDTQATPGTPGAVSRGSDSNGRVGGGMGSQVTELTPPSVIMHEILPREPWDLDVFYLHSPFSPSGDVGAASRE</sequence>
<dbReference type="Proteomes" id="UP000799779">
    <property type="component" value="Unassembled WGS sequence"/>
</dbReference>
<feature type="region of interest" description="Disordered" evidence="1">
    <location>
        <begin position="304"/>
        <end position="374"/>
    </location>
</feature>